<keyword evidence="2" id="KW-1185">Reference proteome</keyword>
<dbReference type="AlphaFoldDB" id="A0A089MLH9"/>
<evidence type="ECO:0000313" key="2">
    <source>
        <dbReference type="Proteomes" id="UP000029518"/>
    </source>
</evidence>
<dbReference type="RefSeq" id="WP_042211612.1">
    <property type="nucleotide sequence ID" value="NZ_CP009285.1"/>
</dbReference>
<dbReference type="HOGENOM" id="CLU_166124_0_0_9"/>
<name>A0A089MLH9_PAEBO</name>
<protein>
    <submittedName>
        <fullName evidence="1">Uncharacterized protein</fullName>
    </submittedName>
</protein>
<dbReference type="EMBL" id="CP009285">
    <property type="protein sequence ID" value="AIQ57369.1"/>
    <property type="molecule type" value="Genomic_DNA"/>
</dbReference>
<dbReference type="Proteomes" id="UP000029518">
    <property type="component" value="Chromosome"/>
</dbReference>
<reference evidence="1" key="1">
    <citation type="submission" date="2014-08" db="EMBL/GenBank/DDBJ databases">
        <title>Comparative genomics of the Paenibacillus odorifer group.</title>
        <authorList>
            <person name="den Bakker H.C."/>
            <person name="Tsai Y.-C.Y.-C."/>
            <person name="Martin N."/>
            <person name="Korlach J."/>
            <person name="Wiedmann M."/>
        </authorList>
    </citation>
    <scope>NUCLEOTIDE SEQUENCE [LARGE SCALE GENOMIC DNA]</scope>
    <source>
        <strain evidence="1">DSM 13188</strain>
    </source>
</reference>
<accession>A0A089MLH9</accession>
<organism evidence="1 2">
    <name type="scientific">Paenibacillus borealis</name>
    <dbReference type="NCBI Taxonomy" id="160799"/>
    <lineage>
        <taxon>Bacteria</taxon>
        <taxon>Bacillati</taxon>
        <taxon>Bacillota</taxon>
        <taxon>Bacilli</taxon>
        <taxon>Bacillales</taxon>
        <taxon>Paenibacillaceae</taxon>
        <taxon>Paenibacillus</taxon>
    </lineage>
</organism>
<gene>
    <name evidence="1" type="ORF">PBOR_10855</name>
</gene>
<proteinExistence type="predicted"/>
<dbReference type="OrthoDB" id="1860840at2"/>
<sequence length="120" mass="14076">MGINSKGRRKIKYSGKEYYWKVQEDAEDYGRINLSIVSEDKKLIVSYNVAQSNYDKSPHIVIKGTEFVGLENHYRQGWTRVQTPIWDDRIITPGLVRTIIEWCLLPKDELIFVDWDGNLI</sequence>
<evidence type="ECO:0000313" key="1">
    <source>
        <dbReference type="EMBL" id="AIQ57369.1"/>
    </source>
</evidence>
<dbReference type="KEGG" id="pbd:PBOR_10855"/>